<evidence type="ECO:0000256" key="2">
    <source>
        <dbReference type="ARBA" id="ARBA00022525"/>
    </source>
</evidence>
<dbReference type="InterPro" id="IPR005468">
    <property type="entry name" value="Avidin/str"/>
</dbReference>
<dbReference type="InterPro" id="IPR036896">
    <property type="entry name" value="Avidin-like_sf"/>
</dbReference>
<dbReference type="GO" id="GO:0005576">
    <property type="term" value="C:extracellular region"/>
    <property type="evidence" value="ECO:0007669"/>
    <property type="project" value="UniProtKB-SubCell"/>
</dbReference>
<dbReference type="KEGG" id="apre:CNX65_29105"/>
<evidence type="ECO:0000256" key="1">
    <source>
        <dbReference type="ARBA" id="ARBA00004613"/>
    </source>
</evidence>
<dbReference type="InterPro" id="IPR005469">
    <property type="entry name" value="Avidin"/>
</dbReference>
<gene>
    <name evidence="5" type="ORF">CNX65_29105</name>
</gene>
<dbReference type="Proteomes" id="UP000218505">
    <property type="component" value="Chromosome"/>
</dbReference>
<dbReference type="Pfam" id="PF01382">
    <property type="entry name" value="Avidin"/>
    <property type="match status" value="1"/>
</dbReference>
<keyword evidence="3" id="KW-0732">Signal</keyword>
<evidence type="ECO:0000256" key="3">
    <source>
        <dbReference type="ARBA" id="ARBA00022729"/>
    </source>
</evidence>
<proteinExistence type="predicted"/>
<comment type="subcellular location">
    <subcellularLocation>
        <location evidence="1">Secreted</location>
    </subcellularLocation>
</comment>
<sequence length="152" mass="16184">MVKPAAPSPAHRVTRAEGSPHPANTVPRNRSKRAPQGVGEAAGSYPLLGRCDNPVDAAHGAAIGWTASWVNDVVDAHSATTRSGQHFEAGPDPERITASWLLTSETTTAEVWESTVVGQDLFTRVRPDAGDVARLLRMGARSSHPLRAHIRA</sequence>
<dbReference type="EMBL" id="CP023445">
    <property type="protein sequence ID" value="ATE56844.1"/>
    <property type="molecule type" value="Genomic_DNA"/>
</dbReference>
<dbReference type="Gene3D" id="2.40.128.30">
    <property type="entry name" value="Avidin-like"/>
    <property type="match status" value="1"/>
</dbReference>
<dbReference type="GO" id="GO:0009374">
    <property type="term" value="F:biotin binding"/>
    <property type="evidence" value="ECO:0007669"/>
    <property type="project" value="InterPro"/>
</dbReference>
<dbReference type="PRINTS" id="PR00709">
    <property type="entry name" value="AVIDIN"/>
</dbReference>
<evidence type="ECO:0000256" key="4">
    <source>
        <dbReference type="SAM" id="MobiDB-lite"/>
    </source>
</evidence>
<reference evidence="5" key="1">
    <citation type="submission" date="2017-09" db="EMBL/GenBank/DDBJ databases">
        <title>Complete Genome Sequence of ansamitocin-producing Bacterium Actinosynnema pretiosum X47.</title>
        <authorList>
            <person name="Cao G."/>
            <person name="Zong G."/>
            <person name="Zhong C."/>
            <person name="Fu J."/>
        </authorList>
    </citation>
    <scope>NUCLEOTIDE SEQUENCE [LARGE SCALE GENOMIC DNA]</scope>
    <source>
        <strain evidence="5">X47</strain>
    </source>
</reference>
<evidence type="ECO:0000313" key="6">
    <source>
        <dbReference type="Proteomes" id="UP000218505"/>
    </source>
</evidence>
<feature type="region of interest" description="Disordered" evidence="4">
    <location>
        <begin position="1"/>
        <end position="41"/>
    </location>
</feature>
<name>A0A290ZCY5_9PSEU</name>
<dbReference type="PROSITE" id="PS51326">
    <property type="entry name" value="AVIDIN_2"/>
    <property type="match status" value="1"/>
</dbReference>
<keyword evidence="2" id="KW-0964">Secreted</keyword>
<keyword evidence="6" id="KW-1185">Reference proteome</keyword>
<evidence type="ECO:0000313" key="5">
    <source>
        <dbReference type="EMBL" id="ATE56844.1"/>
    </source>
</evidence>
<dbReference type="AlphaFoldDB" id="A0A290ZCY5"/>
<organism evidence="5 6">
    <name type="scientific">Actinosynnema pretiosum</name>
    <dbReference type="NCBI Taxonomy" id="42197"/>
    <lineage>
        <taxon>Bacteria</taxon>
        <taxon>Bacillati</taxon>
        <taxon>Actinomycetota</taxon>
        <taxon>Actinomycetes</taxon>
        <taxon>Pseudonocardiales</taxon>
        <taxon>Pseudonocardiaceae</taxon>
        <taxon>Actinosynnema</taxon>
    </lineage>
</organism>
<protein>
    <submittedName>
        <fullName evidence="5">Uncharacterized protein</fullName>
    </submittedName>
</protein>
<dbReference type="SUPFAM" id="SSF50876">
    <property type="entry name" value="Avidin/streptavidin"/>
    <property type="match status" value="1"/>
</dbReference>
<accession>A0A290ZCY5</accession>